<dbReference type="EMBL" id="BAABLF010000014">
    <property type="protein sequence ID" value="GAA5192993.1"/>
    <property type="molecule type" value="Genomic_DNA"/>
</dbReference>
<keyword evidence="9 10" id="KW-0472">Membrane</keyword>
<protein>
    <submittedName>
        <fullName evidence="12">Type II secretion system protein GspC</fullName>
    </submittedName>
</protein>
<evidence type="ECO:0000256" key="2">
    <source>
        <dbReference type="ARBA" id="ARBA00007986"/>
    </source>
</evidence>
<evidence type="ECO:0000256" key="7">
    <source>
        <dbReference type="ARBA" id="ARBA00022927"/>
    </source>
</evidence>
<dbReference type="Pfam" id="PF11356">
    <property type="entry name" value="T2SSC"/>
    <property type="match status" value="1"/>
</dbReference>
<accession>A0ABP9SBG8</accession>
<dbReference type="Gene3D" id="2.30.42.10">
    <property type="match status" value="1"/>
</dbReference>
<comment type="subcellular location">
    <subcellularLocation>
        <location evidence="1">Cell inner membrane</location>
    </subcellularLocation>
</comment>
<keyword evidence="4" id="KW-1003">Cell membrane</keyword>
<evidence type="ECO:0000256" key="8">
    <source>
        <dbReference type="ARBA" id="ARBA00022989"/>
    </source>
</evidence>
<organism evidence="12 13">
    <name type="scientific">Ferrimonas gelatinilytica</name>
    <dbReference type="NCBI Taxonomy" id="1255257"/>
    <lineage>
        <taxon>Bacteria</taxon>
        <taxon>Pseudomonadati</taxon>
        <taxon>Pseudomonadota</taxon>
        <taxon>Gammaproteobacteria</taxon>
        <taxon>Alteromonadales</taxon>
        <taxon>Ferrimonadaceae</taxon>
        <taxon>Ferrimonas</taxon>
    </lineage>
</organism>
<dbReference type="InterPro" id="IPR036034">
    <property type="entry name" value="PDZ_sf"/>
</dbReference>
<keyword evidence="7" id="KW-0653">Protein transport</keyword>
<keyword evidence="5" id="KW-0997">Cell inner membrane</keyword>
<keyword evidence="13" id="KW-1185">Reference proteome</keyword>
<evidence type="ECO:0000256" key="5">
    <source>
        <dbReference type="ARBA" id="ARBA00022519"/>
    </source>
</evidence>
<evidence type="ECO:0000313" key="12">
    <source>
        <dbReference type="EMBL" id="GAA5192993.1"/>
    </source>
</evidence>
<feature type="transmembrane region" description="Helical" evidence="10">
    <location>
        <begin position="21"/>
        <end position="43"/>
    </location>
</feature>
<keyword evidence="6 10" id="KW-0812">Transmembrane</keyword>
<keyword evidence="8 10" id="KW-1133">Transmembrane helix</keyword>
<dbReference type="SUPFAM" id="SSF50156">
    <property type="entry name" value="PDZ domain-like"/>
    <property type="match status" value="1"/>
</dbReference>
<evidence type="ECO:0000256" key="1">
    <source>
        <dbReference type="ARBA" id="ARBA00004533"/>
    </source>
</evidence>
<dbReference type="InterPro" id="IPR001639">
    <property type="entry name" value="T2SS_protein-GspC"/>
</dbReference>
<evidence type="ECO:0000259" key="11">
    <source>
        <dbReference type="Pfam" id="PF11356"/>
    </source>
</evidence>
<dbReference type="Proteomes" id="UP001501600">
    <property type="component" value="Unassembled WGS sequence"/>
</dbReference>
<dbReference type="InterPro" id="IPR024961">
    <property type="entry name" value="T2SS_GspC_N"/>
</dbReference>
<evidence type="ECO:0000256" key="10">
    <source>
        <dbReference type="SAM" id="Phobius"/>
    </source>
</evidence>
<feature type="domain" description="Type II secretion system protein GspC N-terminal" evidence="11">
    <location>
        <begin position="26"/>
        <end position="169"/>
    </location>
</feature>
<evidence type="ECO:0000256" key="3">
    <source>
        <dbReference type="ARBA" id="ARBA00022448"/>
    </source>
</evidence>
<evidence type="ECO:0000313" key="13">
    <source>
        <dbReference type="Proteomes" id="UP001501600"/>
    </source>
</evidence>
<name>A0ABP9SBG8_9GAMM</name>
<dbReference type="NCBIfam" id="TIGR01713">
    <property type="entry name" value="typeII_sec_gspC"/>
    <property type="match status" value="1"/>
</dbReference>
<dbReference type="RefSeq" id="WP_345317246.1">
    <property type="nucleotide sequence ID" value="NZ_BAABLF010000014.1"/>
</dbReference>
<reference evidence="13" key="1">
    <citation type="journal article" date="2019" name="Int. J. Syst. Evol. Microbiol.">
        <title>The Global Catalogue of Microorganisms (GCM) 10K type strain sequencing project: providing services to taxonomists for standard genome sequencing and annotation.</title>
        <authorList>
            <consortium name="The Broad Institute Genomics Platform"/>
            <consortium name="The Broad Institute Genome Sequencing Center for Infectious Disease"/>
            <person name="Wu L."/>
            <person name="Ma J."/>
        </authorList>
    </citation>
    <scope>NUCLEOTIDE SEQUENCE [LARGE SCALE GENOMIC DNA]</scope>
    <source>
        <strain evidence="13">JCM 18720</strain>
    </source>
</reference>
<evidence type="ECO:0000256" key="6">
    <source>
        <dbReference type="ARBA" id="ARBA00022692"/>
    </source>
</evidence>
<evidence type="ECO:0000256" key="4">
    <source>
        <dbReference type="ARBA" id="ARBA00022475"/>
    </source>
</evidence>
<comment type="caution">
    <text evidence="12">The sequence shown here is derived from an EMBL/GenBank/DDBJ whole genome shotgun (WGS) entry which is preliminary data.</text>
</comment>
<proteinExistence type="inferred from homology"/>
<comment type="similarity">
    <text evidence="2">Belongs to the GSP C family.</text>
</comment>
<evidence type="ECO:0000256" key="9">
    <source>
        <dbReference type="ARBA" id="ARBA00023136"/>
    </source>
</evidence>
<sequence>MDLPLPLQRWLAQLPQAQIARALMLVLSLCVLYLLALITWQLLPQPNTEPSTWRPSAQTGSDSQETVSLEPLLALELFGKAEPKTEEETAAPVSRDIITDAPKTTLRILLTGLVASSIEQRGIAVIESKGTQETYGIGDKIEGTNASLHEVYADRAIILNQGRYETLMLDGVEYTQELSDETQKLRSVGQAERTEASSSANEAMAEARDMLLSDPGKLTDYISFSPVRGEDGLRGYRLNPGREGRDLFLASGLQPNDIAVSVNGYDLTNLAEAAQLMSELQELTDASLMVERDGQLTQIDFSLPSQ</sequence>
<gene>
    <name evidence="12" type="primary">gspC</name>
    <name evidence="12" type="ORF">GCM10025772_23420</name>
</gene>
<dbReference type="Gene3D" id="2.30.30.830">
    <property type="match status" value="1"/>
</dbReference>
<keyword evidence="3" id="KW-0813">Transport</keyword>